<reference evidence="2 3" key="1">
    <citation type="submission" date="2019-02" db="EMBL/GenBank/DDBJ databases">
        <title>Deep-cultivation of Planctomycetes and their phenomic and genomic characterization uncovers novel biology.</title>
        <authorList>
            <person name="Wiegand S."/>
            <person name="Jogler M."/>
            <person name="Boedeker C."/>
            <person name="Pinto D."/>
            <person name="Vollmers J."/>
            <person name="Rivas-Marin E."/>
            <person name="Kohn T."/>
            <person name="Peeters S.H."/>
            <person name="Heuer A."/>
            <person name="Rast P."/>
            <person name="Oberbeckmann S."/>
            <person name="Bunk B."/>
            <person name="Jeske O."/>
            <person name="Meyerdierks A."/>
            <person name="Storesund J.E."/>
            <person name="Kallscheuer N."/>
            <person name="Luecker S."/>
            <person name="Lage O.M."/>
            <person name="Pohl T."/>
            <person name="Merkel B.J."/>
            <person name="Hornburger P."/>
            <person name="Mueller R.-W."/>
            <person name="Bruemmer F."/>
            <person name="Labrenz M."/>
            <person name="Spormann A.M."/>
            <person name="Op den Camp H."/>
            <person name="Overmann J."/>
            <person name="Amann R."/>
            <person name="Jetten M.S.M."/>
            <person name="Mascher T."/>
            <person name="Medema M.H."/>
            <person name="Devos D.P."/>
            <person name="Kaster A.-K."/>
            <person name="Ovreas L."/>
            <person name="Rohde M."/>
            <person name="Galperin M.Y."/>
            <person name="Jogler C."/>
        </authorList>
    </citation>
    <scope>NUCLEOTIDE SEQUENCE [LARGE SCALE GENOMIC DNA]</scope>
    <source>
        <strain evidence="2 3">Pan181</strain>
    </source>
</reference>
<accession>A0A518AV89</accession>
<name>A0A518AV89_9BACT</name>
<protein>
    <submittedName>
        <fullName evidence="2">Uncharacterized protein</fullName>
    </submittedName>
</protein>
<proteinExistence type="predicted"/>
<gene>
    <name evidence="2" type="ORF">Pan181_48700</name>
</gene>
<keyword evidence="3" id="KW-1185">Reference proteome</keyword>
<dbReference type="AlphaFoldDB" id="A0A518AV89"/>
<sequence>MSIEQVYENAESKYGTDSFEHIRSSQSNSSKRRAPQGRRKGKAPQSFNGIHRRRRKKVNW</sequence>
<dbReference type="KEGG" id="amuc:Pan181_48700"/>
<feature type="compositionally biased region" description="Basic residues" evidence="1">
    <location>
        <begin position="30"/>
        <end position="42"/>
    </location>
</feature>
<evidence type="ECO:0000313" key="2">
    <source>
        <dbReference type="EMBL" id="QDU58631.1"/>
    </source>
</evidence>
<evidence type="ECO:0000256" key="1">
    <source>
        <dbReference type="SAM" id="MobiDB-lite"/>
    </source>
</evidence>
<evidence type="ECO:0000313" key="3">
    <source>
        <dbReference type="Proteomes" id="UP000315750"/>
    </source>
</evidence>
<dbReference type="Proteomes" id="UP000315750">
    <property type="component" value="Chromosome"/>
</dbReference>
<feature type="region of interest" description="Disordered" evidence="1">
    <location>
        <begin position="1"/>
        <end position="60"/>
    </location>
</feature>
<dbReference type="EMBL" id="CP036278">
    <property type="protein sequence ID" value="QDU58631.1"/>
    <property type="molecule type" value="Genomic_DNA"/>
</dbReference>
<dbReference type="RefSeq" id="WP_145250895.1">
    <property type="nucleotide sequence ID" value="NZ_CP036278.1"/>
</dbReference>
<organism evidence="2 3">
    <name type="scientific">Aeoliella mucimassa</name>
    <dbReference type="NCBI Taxonomy" id="2527972"/>
    <lineage>
        <taxon>Bacteria</taxon>
        <taxon>Pseudomonadati</taxon>
        <taxon>Planctomycetota</taxon>
        <taxon>Planctomycetia</taxon>
        <taxon>Pirellulales</taxon>
        <taxon>Lacipirellulaceae</taxon>
        <taxon>Aeoliella</taxon>
    </lineage>
</organism>
<feature type="compositionally biased region" description="Basic residues" evidence="1">
    <location>
        <begin position="50"/>
        <end position="60"/>
    </location>
</feature>
<dbReference type="OrthoDB" id="289377at2"/>